<proteinExistence type="predicted"/>
<name>A0A834SSQ1_9FABA</name>
<reference evidence="2" key="1">
    <citation type="submission" date="2020-09" db="EMBL/GenBank/DDBJ databases">
        <title>Genome-Enabled Discovery of Anthraquinone Biosynthesis in Senna tora.</title>
        <authorList>
            <person name="Kang S.-H."/>
            <person name="Pandey R.P."/>
            <person name="Lee C.-M."/>
            <person name="Sim J.-S."/>
            <person name="Jeong J.-T."/>
            <person name="Choi B.-S."/>
            <person name="Jung M."/>
            <person name="Ginzburg D."/>
            <person name="Zhao K."/>
            <person name="Won S.Y."/>
            <person name="Oh T.-J."/>
            <person name="Yu Y."/>
            <person name="Kim N.-H."/>
            <person name="Lee O.R."/>
            <person name="Lee T.-H."/>
            <person name="Bashyal P."/>
            <person name="Kim T.-S."/>
            <person name="Lee W.-H."/>
            <person name="Kawkins C."/>
            <person name="Kim C.-K."/>
            <person name="Kim J.S."/>
            <person name="Ahn B.O."/>
            <person name="Rhee S.Y."/>
            <person name="Sohng J.K."/>
        </authorList>
    </citation>
    <scope>NUCLEOTIDE SEQUENCE</scope>
    <source>
        <tissue evidence="2">Leaf</tissue>
    </source>
</reference>
<organism evidence="2 3">
    <name type="scientific">Senna tora</name>
    <dbReference type="NCBI Taxonomy" id="362788"/>
    <lineage>
        <taxon>Eukaryota</taxon>
        <taxon>Viridiplantae</taxon>
        <taxon>Streptophyta</taxon>
        <taxon>Embryophyta</taxon>
        <taxon>Tracheophyta</taxon>
        <taxon>Spermatophyta</taxon>
        <taxon>Magnoliopsida</taxon>
        <taxon>eudicotyledons</taxon>
        <taxon>Gunneridae</taxon>
        <taxon>Pentapetalae</taxon>
        <taxon>rosids</taxon>
        <taxon>fabids</taxon>
        <taxon>Fabales</taxon>
        <taxon>Fabaceae</taxon>
        <taxon>Caesalpinioideae</taxon>
        <taxon>Cassia clade</taxon>
        <taxon>Senna</taxon>
    </lineage>
</organism>
<feature type="region of interest" description="Disordered" evidence="1">
    <location>
        <begin position="1"/>
        <end position="31"/>
    </location>
</feature>
<dbReference type="EMBL" id="JAAIUW010000011">
    <property type="protein sequence ID" value="KAF7809244.1"/>
    <property type="molecule type" value="Genomic_DNA"/>
</dbReference>
<comment type="caution">
    <text evidence="2">The sequence shown here is derived from an EMBL/GenBank/DDBJ whole genome shotgun (WGS) entry which is preliminary data.</text>
</comment>
<evidence type="ECO:0000313" key="3">
    <source>
        <dbReference type="Proteomes" id="UP000634136"/>
    </source>
</evidence>
<evidence type="ECO:0000256" key="1">
    <source>
        <dbReference type="SAM" id="MobiDB-lite"/>
    </source>
</evidence>
<keyword evidence="3" id="KW-1185">Reference proteome</keyword>
<evidence type="ECO:0000313" key="2">
    <source>
        <dbReference type="EMBL" id="KAF7809244.1"/>
    </source>
</evidence>
<dbReference type="AlphaFoldDB" id="A0A834SSQ1"/>
<sequence length="65" mass="7274">MADRLSTLRKSREGRAVRNQNQKKHCGSTSQTCGPGPFLEFPSVMGLYLGHRFPPMAQIVVMKLL</sequence>
<protein>
    <submittedName>
        <fullName evidence="2">Uncharacterized protein</fullName>
    </submittedName>
</protein>
<gene>
    <name evidence="2" type="ORF">G2W53_035987</name>
</gene>
<dbReference type="Proteomes" id="UP000634136">
    <property type="component" value="Unassembled WGS sequence"/>
</dbReference>
<accession>A0A834SSQ1</accession>